<evidence type="ECO:0000313" key="2">
    <source>
        <dbReference type="RefSeq" id="XP_045146622.1"/>
    </source>
</evidence>
<sequence>MSSRNPPRLLDLAIQSVLQDEPSAIAALEWLPTQLFPPLFMGAVAGGHEDAVKAMVVYWPFIRLPLGALLESGHSHQDILKAALDGFDVLLAQKVPPRRSKLKVLDLRLDTGSNFWKVWSGTESVASVPSSEDPATTQPWTVIHRGKNSTAGEGPQPLASMVLLTDLCFLETIPDELFTFLNERVKHGKALPSLCCRKLEFVSLLELPIMEEILNAVQPDSVQEAGVHCSWDLHTLNWFLPYLSQMGHLSILHLSRISLDPLGAPSVSKLEKVLGKLASHLRSLHRLRRLIVEYVFFLNEQLGQLLGCVPTPLESLAVMNCVPLDADMSSLCECPCTSHLRSLDLSGIFMARLSHGFLPRLLQRVSATLTHLNLSDCNINDSVLSTLQPALGRCSRLSTLLLGGNRVSTAVLQGLLQHTWPRCMFSLLELPVPQDCYDHPQGPLRQDTLAEVMQELRVTLQARRPLSVSFVPSTRDRAWDEIIVHMDS</sequence>
<dbReference type="Proteomes" id="UP000694863">
    <property type="component" value="Unplaced"/>
</dbReference>
<name>A0AC55D4H1_ECHTE</name>
<dbReference type="RefSeq" id="XP_045146622.1">
    <property type="nucleotide sequence ID" value="XM_045290687.1"/>
</dbReference>
<keyword evidence="1" id="KW-1185">Reference proteome</keyword>
<protein>
    <submittedName>
        <fullName evidence="2">Melanoma antigen preferentially expressed in tumors-like</fullName>
    </submittedName>
</protein>
<reference evidence="2" key="1">
    <citation type="submission" date="2025-08" db="UniProtKB">
        <authorList>
            <consortium name="RefSeq"/>
        </authorList>
    </citation>
    <scope>IDENTIFICATION</scope>
</reference>
<proteinExistence type="predicted"/>
<organism evidence="1 2">
    <name type="scientific">Echinops telfairi</name>
    <name type="common">Lesser hedgehog tenrec</name>
    <dbReference type="NCBI Taxonomy" id="9371"/>
    <lineage>
        <taxon>Eukaryota</taxon>
        <taxon>Metazoa</taxon>
        <taxon>Chordata</taxon>
        <taxon>Craniata</taxon>
        <taxon>Vertebrata</taxon>
        <taxon>Euteleostomi</taxon>
        <taxon>Mammalia</taxon>
        <taxon>Eutheria</taxon>
        <taxon>Afrotheria</taxon>
        <taxon>Tenrecidae</taxon>
        <taxon>Tenrecinae</taxon>
        <taxon>Echinops</taxon>
    </lineage>
</organism>
<evidence type="ECO:0000313" key="1">
    <source>
        <dbReference type="Proteomes" id="UP000694863"/>
    </source>
</evidence>
<accession>A0AC55D4H1</accession>
<gene>
    <name evidence="2" type="primary">LOC101659504</name>
</gene>